<comment type="caution">
    <text evidence="2">The sequence shown here is derived from an EMBL/GenBank/DDBJ whole genome shotgun (WGS) entry which is preliminary data.</text>
</comment>
<dbReference type="Proteomes" id="UP000188600">
    <property type="component" value="Unassembled WGS sequence"/>
</dbReference>
<evidence type="ECO:0000313" key="4">
    <source>
        <dbReference type="Proteomes" id="UP000188600"/>
    </source>
</evidence>
<dbReference type="EMBL" id="MSPR01000003">
    <property type="protein sequence ID" value="ONK30723.1"/>
    <property type="molecule type" value="Genomic_DNA"/>
</dbReference>
<protein>
    <submittedName>
        <fullName evidence="2">DUF4044 domain-containing protein</fullName>
    </submittedName>
</protein>
<feature type="transmembrane region" description="Helical" evidence="1">
    <location>
        <begin position="16"/>
        <end position="40"/>
    </location>
</feature>
<gene>
    <name evidence="3" type="ORF">BVE84_03065</name>
    <name evidence="2" type="ORF">BVE86_01755</name>
</gene>
<keyword evidence="5" id="KW-1185">Reference proteome</keyword>
<evidence type="ECO:0000313" key="5">
    <source>
        <dbReference type="Proteomes" id="UP000188946"/>
    </source>
</evidence>
<evidence type="ECO:0000313" key="2">
    <source>
        <dbReference type="EMBL" id="ONK29239.1"/>
    </source>
</evidence>
<proteinExistence type="predicted"/>
<dbReference type="RefSeq" id="WP_076995618.1">
    <property type="nucleotide sequence ID" value="NZ_MSPR01000003.1"/>
</dbReference>
<dbReference type="Proteomes" id="UP000188946">
    <property type="component" value="Unassembled WGS sequence"/>
</dbReference>
<dbReference type="Pfam" id="PF13253">
    <property type="entry name" value="DUF4044"/>
    <property type="match status" value="1"/>
</dbReference>
<name>A0AB36JRL2_9STRE</name>
<keyword evidence="1" id="KW-1133">Transmembrane helix</keyword>
<keyword evidence="1" id="KW-0472">Membrane</keyword>
<keyword evidence="1" id="KW-0812">Transmembrane</keyword>
<sequence>MAFGEEKHKKNTFEKITLIIVVVMVLATLAGLILPAISAIM</sequence>
<organism evidence="2 4">
    <name type="scientific">Streptococcus azizii</name>
    <dbReference type="NCBI Taxonomy" id="1579424"/>
    <lineage>
        <taxon>Bacteria</taxon>
        <taxon>Bacillati</taxon>
        <taxon>Bacillota</taxon>
        <taxon>Bacilli</taxon>
        <taxon>Lactobacillales</taxon>
        <taxon>Streptococcaceae</taxon>
        <taxon>Streptococcus</taxon>
    </lineage>
</organism>
<dbReference type="EMBL" id="MSPT01000002">
    <property type="protein sequence ID" value="ONK29239.1"/>
    <property type="molecule type" value="Genomic_DNA"/>
</dbReference>
<evidence type="ECO:0000313" key="3">
    <source>
        <dbReference type="EMBL" id="ONK30723.1"/>
    </source>
</evidence>
<accession>A0AB36JRL2</accession>
<dbReference type="InterPro" id="IPR025270">
    <property type="entry name" value="DUF4044"/>
</dbReference>
<reference evidence="4 5" key="1">
    <citation type="submission" date="2016-12" db="EMBL/GenBank/DDBJ databases">
        <authorList>
            <person name="Gulvik C.A."/>
        </authorList>
    </citation>
    <scope>NUCLEOTIDE SEQUENCE [LARGE SCALE GENOMIC DNA]</scope>
    <source>
        <strain evidence="3 5">12-5202</strain>
        <strain evidence="2 4">12-5291</strain>
    </source>
</reference>
<dbReference type="AlphaFoldDB" id="A0AB36JRL2"/>
<evidence type="ECO:0000256" key="1">
    <source>
        <dbReference type="SAM" id="Phobius"/>
    </source>
</evidence>